<protein>
    <submittedName>
        <fullName evidence="2">Uncharacterized protein</fullName>
    </submittedName>
</protein>
<feature type="coiled-coil region" evidence="1">
    <location>
        <begin position="68"/>
        <end position="95"/>
    </location>
</feature>
<name>A0A1C3IVT9_9VIBR</name>
<dbReference type="EMBL" id="FLQP01000039">
    <property type="protein sequence ID" value="SBS65530.1"/>
    <property type="molecule type" value="Genomic_DNA"/>
</dbReference>
<dbReference type="Proteomes" id="UP000092876">
    <property type="component" value="Unassembled WGS sequence"/>
</dbReference>
<dbReference type="GeneID" id="94231734"/>
<evidence type="ECO:0000313" key="3">
    <source>
        <dbReference type="Proteomes" id="UP000092876"/>
    </source>
</evidence>
<keyword evidence="1" id="KW-0175">Coiled coil</keyword>
<sequence length="97" mass="11275">MSVATVEHSSVAIPPLENPCPDLPCWSLNREQKERGLTFLERTRKELGERQLQPLRSRRAKLQAQYTKSDCNAERKRLSREINRIDANAQDVLSRWS</sequence>
<evidence type="ECO:0000313" key="2">
    <source>
        <dbReference type="EMBL" id="SBS65530.1"/>
    </source>
</evidence>
<proteinExistence type="predicted"/>
<accession>A0A1C3IVT9</accession>
<reference evidence="3" key="1">
    <citation type="submission" date="2016-06" db="EMBL/GenBank/DDBJ databases">
        <authorList>
            <person name="Rodrigo-Torres Lidia"/>
            <person name="Arahal R.David."/>
        </authorList>
    </citation>
    <scope>NUCLEOTIDE SEQUENCE [LARGE SCALE GENOMIC DNA]</scope>
    <source>
        <strain evidence="3">CECT 7223</strain>
    </source>
</reference>
<dbReference type="AlphaFoldDB" id="A0A1C3IVT9"/>
<evidence type="ECO:0000256" key="1">
    <source>
        <dbReference type="SAM" id="Coils"/>
    </source>
</evidence>
<dbReference type="RefSeq" id="WP_065679542.1">
    <property type="nucleotide sequence ID" value="NZ_AP025460.1"/>
</dbReference>
<organism evidence="2 3">
    <name type="scientific">Vibrio atlanticus</name>
    <dbReference type="NCBI Taxonomy" id="693153"/>
    <lineage>
        <taxon>Bacteria</taxon>
        <taxon>Pseudomonadati</taxon>
        <taxon>Pseudomonadota</taxon>
        <taxon>Gammaproteobacteria</taxon>
        <taxon>Vibrionales</taxon>
        <taxon>Vibrionaceae</taxon>
        <taxon>Vibrio</taxon>
    </lineage>
</organism>
<gene>
    <name evidence="2" type="ORF">VAT7223_02754</name>
</gene>